<dbReference type="FunFam" id="3.40.50.720:FF:000054">
    <property type="entry name" value="Enoyl-[acyl-carrier-protein] reductase [NADH]"/>
    <property type="match status" value="1"/>
</dbReference>
<dbReference type="AlphaFoldDB" id="A0A2S5RDF1"/>
<dbReference type="UniPathway" id="UPA00094"/>
<dbReference type="SUPFAM" id="SSF51735">
    <property type="entry name" value="NAD(P)-binding Rossmann-fold domains"/>
    <property type="match status" value="1"/>
</dbReference>
<evidence type="ECO:0000256" key="5">
    <source>
        <dbReference type="ARBA" id="ARBA00023002"/>
    </source>
</evidence>
<dbReference type="PANTHER" id="PTHR43159">
    <property type="entry name" value="ENOYL-[ACYL-CARRIER-PROTEIN] REDUCTASE"/>
    <property type="match status" value="1"/>
</dbReference>
<feature type="binding site" evidence="12">
    <location>
        <position position="176"/>
    </location>
    <ligand>
        <name>NAD(+)</name>
        <dbReference type="ChEBI" id="CHEBI:57540"/>
    </ligand>
</feature>
<feature type="binding site" evidence="12">
    <location>
        <position position="54"/>
    </location>
    <ligand>
        <name>NAD(+)</name>
        <dbReference type="ChEBI" id="CHEBI:57540"/>
    </ligand>
</feature>
<evidence type="ECO:0000313" key="13">
    <source>
        <dbReference type="EMBL" id="PPE05340.1"/>
    </source>
</evidence>
<evidence type="ECO:0000313" key="14">
    <source>
        <dbReference type="Proteomes" id="UP000239425"/>
    </source>
</evidence>
<evidence type="ECO:0000256" key="3">
    <source>
        <dbReference type="ARBA" id="ARBA00022516"/>
    </source>
</evidence>
<organism evidence="13 14">
    <name type="scientific">Holospora curviuscula</name>
    <dbReference type="NCBI Taxonomy" id="1082868"/>
    <lineage>
        <taxon>Bacteria</taxon>
        <taxon>Pseudomonadati</taxon>
        <taxon>Pseudomonadota</taxon>
        <taxon>Alphaproteobacteria</taxon>
        <taxon>Holosporales</taxon>
        <taxon>Holosporaceae</taxon>
        <taxon>Holospora</taxon>
    </lineage>
</organism>
<dbReference type="EMBL" id="PHHC01000065">
    <property type="protein sequence ID" value="PPE05340.1"/>
    <property type="molecule type" value="Genomic_DNA"/>
</dbReference>
<comment type="caution">
    <text evidence="13">The sequence shown here is derived from an EMBL/GenBank/DDBJ whole genome shotgun (WGS) entry which is preliminary data.</text>
</comment>
<keyword evidence="6 10" id="KW-0520">NAD</keyword>
<feature type="binding site" evidence="12">
    <location>
        <begin position="33"/>
        <end position="34"/>
    </location>
    <ligand>
        <name>NAD(+)</name>
        <dbReference type="ChEBI" id="CHEBI:57540"/>
    </ligand>
</feature>
<evidence type="ECO:0000256" key="9">
    <source>
        <dbReference type="ARBA" id="ARBA00048572"/>
    </source>
</evidence>
<feature type="active site" description="Proton acceptor" evidence="11">
    <location>
        <position position="169"/>
    </location>
</feature>
<evidence type="ECO:0000256" key="11">
    <source>
        <dbReference type="PIRSR" id="PIRSR000094-1"/>
    </source>
</evidence>
<evidence type="ECO:0000256" key="6">
    <source>
        <dbReference type="ARBA" id="ARBA00023027"/>
    </source>
</evidence>
<evidence type="ECO:0000256" key="8">
    <source>
        <dbReference type="ARBA" id="ARBA00023160"/>
    </source>
</evidence>
<proteinExistence type="inferred from homology"/>
<dbReference type="Proteomes" id="UP000239425">
    <property type="component" value="Unassembled WGS sequence"/>
</dbReference>
<evidence type="ECO:0000256" key="4">
    <source>
        <dbReference type="ARBA" id="ARBA00022832"/>
    </source>
</evidence>
<dbReference type="PIRSF" id="PIRSF000094">
    <property type="entry name" value="Enoyl-ACP_rdct"/>
    <property type="match status" value="1"/>
</dbReference>
<dbReference type="CDD" id="cd05372">
    <property type="entry name" value="ENR_SDR"/>
    <property type="match status" value="1"/>
</dbReference>
<keyword evidence="5 10" id="KW-0560">Oxidoreductase</keyword>
<feature type="binding site" evidence="12">
    <location>
        <begin position="78"/>
        <end position="79"/>
    </location>
    <ligand>
        <name>NAD(+)</name>
        <dbReference type="ChEBI" id="CHEBI:57540"/>
    </ligand>
</feature>
<dbReference type="GO" id="GO:0004318">
    <property type="term" value="F:enoyl-[acyl-carrier-protein] reductase (NADH) activity"/>
    <property type="evidence" value="ECO:0007669"/>
    <property type="project" value="UniProtKB-EC"/>
</dbReference>
<evidence type="ECO:0000256" key="7">
    <source>
        <dbReference type="ARBA" id="ARBA00023098"/>
    </source>
</evidence>
<dbReference type="GO" id="GO:0006633">
    <property type="term" value="P:fatty acid biosynthetic process"/>
    <property type="evidence" value="ECO:0007669"/>
    <property type="project" value="UniProtKB-UniPathway"/>
</dbReference>
<feature type="active site" description="Proton acceptor" evidence="11">
    <location>
        <position position="159"/>
    </location>
</feature>
<comment type="pathway">
    <text evidence="1">Lipid metabolism; fatty acid biosynthesis.</text>
</comment>
<dbReference type="Pfam" id="PF13561">
    <property type="entry name" value="adh_short_C2"/>
    <property type="match status" value="1"/>
</dbReference>
<evidence type="ECO:0000256" key="12">
    <source>
        <dbReference type="PIRSR" id="PIRSR000094-3"/>
    </source>
</evidence>
<dbReference type="InterPro" id="IPR014358">
    <property type="entry name" value="Enoyl-ACP_Rdtase_NADH"/>
</dbReference>
<keyword evidence="8 10" id="KW-0275">Fatty acid biosynthesis</keyword>
<comment type="catalytic activity">
    <reaction evidence="9 10">
        <text>a 2,3-saturated acyl-[ACP] + NAD(+) = a (2E)-enoyl-[ACP] + NADH + H(+)</text>
        <dbReference type="Rhea" id="RHEA:10240"/>
        <dbReference type="Rhea" id="RHEA-COMP:9925"/>
        <dbReference type="Rhea" id="RHEA-COMP:9926"/>
        <dbReference type="ChEBI" id="CHEBI:15378"/>
        <dbReference type="ChEBI" id="CHEBI:57540"/>
        <dbReference type="ChEBI" id="CHEBI:57945"/>
        <dbReference type="ChEBI" id="CHEBI:78784"/>
        <dbReference type="ChEBI" id="CHEBI:78785"/>
        <dbReference type="EC" id="1.3.1.9"/>
    </reaction>
</comment>
<dbReference type="InterPro" id="IPR002347">
    <property type="entry name" value="SDR_fam"/>
</dbReference>
<dbReference type="PRINTS" id="PR00081">
    <property type="entry name" value="GDHRDH"/>
</dbReference>
<reference evidence="13 14" key="1">
    <citation type="submission" date="2017-11" db="EMBL/GenBank/DDBJ databases">
        <title>Comparative genomic analysis of Holospora spp., intranuclear symbionts of paramecia.</title>
        <authorList>
            <person name="Garushyants S.K."/>
            <person name="Beliavskaya A."/>
            <person name="Malko D.B."/>
            <person name="Logacheva M.D."/>
            <person name="Rautian M.S."/>
            <person name="Gelfand M.S."/>
        </authorList>
    </citation>
    <scope>NUCLEOTIDE SEQUENCE [LARGE SCALE GENOMIC DNA]</scope>
    <source>
        <strain evidence="14">02AZ16</strain>
    </source>
</reference>
<keyword evidence="3 10" id="KW-0444">Lipid biosynthesis</keyword>
<evidence type="ECO:0000256" key="2">
    <source>
        <dbReference type="ARBA" id="ARBA00009233"/>
    </source>
</evidence>
<keyword evidence="4" id="KW-0276">Fatty acid metabolism</keyword>
<keyword evidence="14" id="KW-1185">Reference proteome</keyword>
<dbReference type="InterPro" id="IPR036291">
    <property type="entry name" value="NAD(P)-bd_dom_sf"/>
</dbReference>
<evidence type="ECO:0000256" key="1">
    <source>
        <dbReference type="ARBA" id="ARBA00005194"/>
    </source>
</evidence>
<comment type="similarity">
    <text evidence="2 10">Belongs to the short-chain dehydrogenases/reductases (SDR) family. FabI subfamily.</text>
</comment>
<name>A0A2S5RDF1_9PROT</name>
<dbReference type="EC" id="1.3.1.9" evidence="10"/>
<dbReference type="RefSeq" id="WP_165780620.1">
    <property type="nucleotide sequence ID" value="NZ_PHHC01000065.1"/>
</dbReference>
<feature type="binding site" evidence="12">
    <location>
        <begin position="205"/>
        <end position="209"/>
    </location>
    <ligand>
        <name>NAD(+)</name>
        <dbReference type="ChEBI" id="CHEBI:57540"/>
    </ligand>
</feature>
<evidence type="ECO:0000256" key="10">
    <source>
        <dbReference type="PIRNR" id="PIRNR000094"/>
    </source>
</evidence>
<feature type="binding site" evidence="12">
    <location>
        <position position="27"/>
    </location>
    <ligand>
        <name>NAD(+)</name>
        <dbReference type="ChEBI" id="CHEBI:57540"/>
    </ligand>
</feature>
<gene>
    <name evidence="13" type="ORF">HCUR_00299</name>
</gene>
<protein>
    <recommendedName>
        <fullName evidence="10">Enoyl-[acyl-carrier-protein] reductase [NADH]</fullName>
        <ecNumber evidence="10">1.3.1.9</ecNumber>
    </recommendedName>
</protein>
<accession>A0A2S5RDF1</accession>
<dbReference type="PANTHER" id="PTHR43159:SF2">
    <property type="entry name" value="ENOYL-[ACYL-CARRIER-PROTEIN] REDUCTASE [NADH], CHLOROPLASTIC"/>
    <property type="match status" value="1"/>
</dbReference>
<sequence>MYNFFLENHIGSFIQMLLKEKKGLILGVANRESICWGVAKKASEEGAELIITYQTDTLKRRVEPLAKTLEKASIFPCDVENSDQITHLFQHIRSTWGKLDFMLHGAAYSDKHALTGKFLDTTKENFTRTLNISCFSFIEMVKEAATLMTDGGSIVTLSYYGAEKVIPHYNVMGVAKAALESSVRYLAADLGSQGIRVNAISPGPVRTLAAAGGIDGFRYILDWTVHNAPLRTGVSQEDVGNAALYFFSPLSSKVTGEIHHVDSGYHVIGMKLVDAPDITKSA</sequence>
<dbReference type="Gene3D" id="1.10.8.400">
    <property type="entry name" value="Enoyl acyl carrier protein reductase"/>
    <property type="match status" value="1"/>
</dbReference>
<dbReference type="Gene3D" id="3.40.50.720">
    <property type="entry name" value="NAD(P)-binding Rossmann-like Domain"/>
    <property type="match status" value="1"/>
</dbReference>
<keyword evidence="7" id="KW-0443">Lipid metabolism</keyword>